<name>A0A6P5Z6N1_DURZI</name>
<feature type="domain" description="HTH myb-type" evidence="6">
    <location>
        <begin position="6"/>
        <end position="50"/>
    </location>
</feature>
<feature type="region of interest" description="Disordered" evidence="4">
    <location>
        <begin position="55"/>
        <end position="82"/>
    </location>
</feature>
<comment type="subcellular location">
    <subcellularLocation>
        <location evidence="1">Nucleus</location>
    </subcellularLocation>
</comment>
<dbReference type="Proteomes" id="UP000515121">
    <property type="component" value="Unplaced"/>
</dbReference>
<organism evidence="7 8">
    <name type="scientific">Durio zibethinus</name>
    <name type="common">Durian</name>
    <dbReference type="NCBI Taxonomy" id="66656"/>
    <lineage>
        <taxon>Eukaryota</taxon>
        <taxon>Viridiplantae</taxon>
        <taxon>Streptophyta</taxon>
        <taxon>Embryophyta</taxon>
        <taxon>Tracheophyta</taxon>
        <taxon>Spermatophyta</taxon>
        <taxon>Magnoliopsida</taxon>
        <taxon>eudicotyledons</taxon>
        <taxon>Gunneridae</taxon>
        <taxon>Pentapetalae</taxon>
        <taxon>rosids</taxon>
        <taxon>malvids</taxon>
        <taxon>Malvales</taxon>
        <taxon>Malvaceae</taxon>
        <taxon>Helicteroideae</taxon>
        <taxon>Durio</taxon>
    </lineage>
</organism>
<dbReference type="SMART" id="SM00717">
    <property type="entry name" value="SANT"/>
    <property type="match status" value="1"/>
</dbReference>
<dbReference type="InterPro" id="IPR001005">
    <property type="entry name" value="SANT/Myb"/>
</dbReference>
<evidence type="ECO:0000256" key="2">
    <source>
        <dbReference type="ARBA" id="ARBA00023125"/>
    </source>
</evidence>
<dbReference type="GO" id="GO:0030154">
    <property type="term" value="P:cell differentiation"/>
    <property type="evidence" value="ECO:0007669"/>
    <property type="project" value="TreeGrafter"/>
</dbReference>
<dbReference type="PANTHER" id="PTHR47998">
    <property type="entry name" value="TRANSCRIPTION FACTOR MYB51-LIKE ISOFORM X1"/>
    <property type="match status" value="1"/>
</dbReference>
<dbReference type="RefSeq" id="XP_022748369.1">
    <property type="nucleotide sequence ID" value="XM_022892634.1"/>
</dbReference>
<dbReference type="InterPro" id="IPR009057">
    <property type="entry name" value="Homeodomain-like_sf"/>
</dbReference>
<dbReference type="PROSITE" id="PS50090">
    <property type="entry name" value="MYB_LIKE"/>
    <property type="match status" value="1"/>
</dbReference>
<dbReference type="OrthoDB" id="2143914at2759"/>
<dbReference type="SUPFAM" id="SSF46689">
    <property type="entry name" value="Homeodomain-like"/>
    <property type="match status" value="1"/>
</dbReference>
<proteinExistence type="predicted"/>
<protein>
    <submittedName>
        <fullName evidence="8">Transcription repressor MYB4-like</fullName>
    </submittedName>
</protein>
<dbReference type="Pfam" id="PF00249">
    <property type="entry name" value="Myb_DNA-binding"/>
    <property type="match status" value="1"/>
</dbReference>
<dbReference type="InterPro" id="IPR017930">
    <property type="entry name" value="Myb_dom"/>
</dbReference>
<dbReference type="CDD" id="cd00167">
    <property type="entry name" value="SANT"/>
    <property type="match status" value="1"/>
</dbReference>
<dbReference type="InterPro" id="IPR015495">
    <property type="entry name" value="Myb_TF_plants"/>
</dbReference>
<dbReference type="GO" id="GO:0000976">
    <property type="term" value="F:transcription cis-regulatory region binding"/>
    <property type="evidence" value="ECO:0007669"/>
    <property type="project" value="TreeGrafter"/>
</dbReference>
<dbReference type="Gene3D" id="1.10.10.60">
    <property type="entry name" value="Homeodomain-like"/>
    <property type="match status" value="1"/>
</dbReference>
<evidence type="ECO:0000259" key="5">
    <source>
        <dbReference type="PROSITE" id="PS50090"/>
    </source>
</evidence>
<feature type="compositionally biased region" description="Basic and acidic residues" evidence="4">
    <location>
        <begin position="100"/>
        <end position="111"/>
    </location>
</feature>
<evidence type="ECO:0000256" key="1">
    <source>
        <dbReference type="ARBA" id="ARBA00004123"/>
    </source>
</evidence>
<dbReference type="GeneID" id="111297989"/>
<dbReference type="PANTHER" id="PTHR47998:SF91">
    <property type="entry name" value="MYB-RELATED PROTEIN 308-LIKE"/>
    <property type="match status" value="1"/>
</dbReference>
<dbReference type="GO" id="GO:0006355">
    <property type="term" value="P:regulation of DNA-templated transcription"/>
    <property type="evidence" value="ECO:0007669"/>
    <property type="project" value="TreeGrafter"/>
</dbReference>
<reference evidence="8" key="1">
    <citation type="submission" date="2025-08" db="UniProtKB">
        <authorList>
            <consortium name="RefSeq"/>
        </authorList>
    </citation>
    <scope>IDENTIFICATION</scope>
    <source>
        <tissue evidence="8">Fruit stalk</tissue>
    </source>
</reference>
<keyword evidence="2" id="KW-0238">DNA-binding</keyword>
<accession>A0A6P5Z6N1</accession>
<evidence type="ECO:0000256" key="4">
    <source>
        <dbReference type="SAM" id="MobiDB-lite"/>
    </source>
</evidence>
<gene>
    <name evidence="8" type="primary">LOC111297989</name>
</gene>
<keyword evidence="7" id="KW-1185">Reference proteome</keyword>
<dbReference type="GO" id="GO:0005634">
    <property type="term" value="C:nucleus"/>
    <property type="evidence" value="ECO:0007669"/>
    <property type="project" value="UniProtKB-SubCell"/>
</dbReference>
<evidence type="ECO:0000313" key="8">
    <source>
        <dbReference type="RefSeq" id="XP_022748369.1"/>
    </source>
</evidence>
<feature type="domain" description="Myb-like" evidence="5">
    <location>
        <begin position="1"/>
        <end position="46"/>
    </location>
</feature>
<evidence type="ECO:0000256" key="3">
    <source>
        <dbReference type="ARBA" id="ARBA00023242"/>
    </source>
</evidence>
<dbReference type="KEGG" id="dzi:111297989"/>
<feature type="region of interest" description="Disordered" evidence="4">
    <location>
        <begin position="100"/>
        <end position="122"/>
    </location>
</feature>
<keyword evidence="3" id="KW-0539">Nucleus</keyword>
<dbReference type="AlphaFoldDB" id="A0A6P5Z6N1"/>
<evidence type="ECO:0000259" key="6">
    <source>
        <dbReference type="PROSITE" id="PS51294"/>
    </source>
</evidence>
<sequence>MNYFVEEDVQLIIKLHELLGNRWSLIAGRLPGRTAIDVKNYWNCHLRKKLNAQETAKGDQNAITTTGSIKPRTPDRIPPSRQPIIEESSMSMPLQYVEVDQRGQEPAKEEESSLGVLATHFG</sequence>
<dbReference type="PROSITE" id="PS51294">
    <property type="entry name" value="HTH_MYB"/>
    <property type="match status" value="1"/>
</dbReference>
<evidence type="ECO:0000313" key="7">
    <source>
        <dbReference type="Proteomes" id="UP000515121"/>
    </source>
</evidence>